<dbReference type="RefSeq" id="WP_179773802.1">
    <property type="nucleotide sequence ID" value="NZ_JACCFK010000001.1"/>
</dbReference>
<name>A0A853B3T9_9PSEU</name>
<evidence type="ECO:0000313" key="1">
    <source>
        <dbReference type="EMBL" id="NYI89679.1"/>
    </source>
</evidence>
<dbReference type="AlphaFoldDB" id="A0A853B3T9"/>
<dbReference type="InterPro" id="IPR046196">
    <property type="entry name" value="DUF6228"/>
</dbReference>
<gene>
    <name evidence="1" type="ORF">HNR02_003002</name>
</gene>
<comment type="caution">
    <text evidence="1">The sequence shown here is derived from an EMBL/GenBank/DDBJ whole genome shotgun (WGS) entry which is preliminary data.</text>
</comment>
<protein>
    <submittedName>
        <fullName evidence="1">Uncharacterized protein</fullName>
    </submittedName>
</protein>
<proteinExistence type="predicted"/>
<dbReference type="Proteomes" id="UP000549616">
    <property type="component" value="Unassembled WGS sequence"/>
</dbReference>
<organism evidence="1 2">
    <name type="scientific">Amycolatopsis endophytica</name>
    <dbReference type="NCBI Taxonomy" id="860233"/>
    <lineage>
        <taxon>Bacteria</taxon>
        <taxon>Bacillati</taxon>
        <taxon>Actinomycetota</taxon>
        <taxon>Actinomycetes</taxon>
        <taxon>Pseudonocardiales</taxon>
        <taxon>Pseudonocardiaceae</taxon>
        <taxon>Amycolatopsis</taxon>
    </lineage>
</organism>
<sequence length="141" mass="14976">MTMVIRECDGEVAVHLRGATSQHGFVTFGVEISGSGPRAETYGVTADGTVGDLSHDLDAFVRQLAEGFRGWPGARSWSALSGNLTVIAEHRPGGHVDLTWTIGSTCRQGAARWNASVVITVDAGEDMRHLAADLQAFLHSS</sequence>
<keyword evidence="2" id="KW-1185">Reference proteome</keyword>
<reference evidence="1 2" key="1">
    <citation type="submission" date="2020-07" db="EMBL/GenBank/DDBJ databases">
        <title>Sequencing the genomes of 1000 actinobacteria strains.</title>
        <authorList>
            <person name="Klenk H.-P."/>
        </authorList>
    </citation>
    <scope>NUCLEOTIDE SEQUENCE [LARGE SCALE GENOMIC DNA]</scope>
    <source>
        <strain evidence="1 2">DSM 104006</strain>
    </source>
</reference>
<accession>A0A853B3T9</accession>
<evidence type="ECO:0000313" key="2">
    <source>
        <dbReference type="Proteomes" id="UP000549616"/>
    </source>
</evidence>
<dbReference type="EMBL" id="JACCFK010000001">
    <property type="protein sequence ID" value="NYI89679.1"/>
    <property type="molecule type" value="Genomic_DNA"/>
</dbReference>
<dbReference type="Pfam" id="PF19739">
    <property type="entry name" value="DUF6228"/>
    <property type="match status" value="1"/>
</dbReference>